<keyword evidence="8" id="KW-0106">Calcium</keyword>
<evidence type="ECO:0000256" key="9">
    <source>
        <dbReference type="PROSITE-ProRule" id="PRU01240"/>
    </source>
</evidence>
<feature type="active site" description="Charge relay system" evidence="9">
    <location>
        <position position="225"/>
    </location>
</feature>
<dbReference type="Gene3D" id="3.40.50.200">
    <property type="entry name" value="Peptidase S8/S53 domain"/>
    <property type="match status" value="1"/>
</dbReference>
<dbReference type="InterPro" id="IPR050131">
    <property type="entry name" value="Peptidase_S8_subtilisin-like"/>
</dbReference>
<dbReference type="InterPro" id="IPR023828">
    <property type="entry name" value="Peptidase_S8_Ser-AS"/>
</dbReference>
<feature type="chain" id="PRO_5011456374" evidence="10">
    <location>
        <begin position="24"/>
        <end position="432"/>
    </location>
</feature>
<feature type="active site" description="Charge relay system" evidence="9">
    <location>
        <position position="375"/>
    </location>
</feature>
<evidence type="ECO:0000256" key="2">
    <source>
        <dbReference type="ARBA" id="ARBA00004613"/>
    </source>
</evidence>
<proteinExistence type="inferred from homology"/>
<dbReference type="PROSITE" id="PS00138">
    <property type="entry name" value="SUBTILASE_SER"/>
    <property type="match status" value="1"/>
</dbReference>
<accession>A0A1H3IP98</accession>
<dbReference type="InterPro" id="IPR022398">
    <property type="entry name" value="Peptidase_S8_His-AS"/>
</dbReference>
<dbReference type="PANTHER" id="PTHR43806">
    <property type="entry name" value="PEPTIDASE S8"/>
    <property type="match status" value="1"/>
</dbReference>
<dbReference type="AlphaFoldDB" id="A0A1H3IP98"/>
<evidence type="ECO:0000256" key="8">
    <source>
        <dbReference type="ARBA" id="ARBA00022837"/>
    </source>
</evidence>
<dbReference type="InterPro" id="IPR015500">
    <property type="entry name" value="Peptidase_S8_subtilisin-rel"/>
</dbReference>
<evidence type="ECO:0000256" key="1">
    <source>
        <dbReference type="ARBA" id="ARBA00001913"/>
    </source>
</evidence>
<keyword evidence="13" id="KW-1185">Reference proteome</keyword>
<dbReference type="PANTHER" id="PTHR43806:SF11">
    <property type="entry name" value="CEREVISIN-RELATED"/>
    <property type="match status" value="1"/>
</dbReference>
<dbReference type="EMBL" id="FNPI01000001">
    <property type="protein sequence ID" value="SDY28654.1"/>
    <property type="molecule type" value="Genomic_DNA"/>
</dbReference>
<dbReference type="STRING" id="1503961.SAMN05421736_101865"/>
<dbReference type="PROSITE" id="PS00137">
    <property type="entry name" value="SUBTILASE_HIS"/>
    <property type="match status" value="1"/>
</dbReference>
<keyword evidence="4" id="KW-0964">Secreted</keyword>
<protein>
    <submittedName>
        <fullName evidence="12">Subtilase family protein</fullName>
    </submittedName>
</protein>
<gene>
    <name evidence="12" type="ORF">SAMN05421736_101865</name>
</gene>
<organism evidence="12 13">
    <name type="scientific">Evansella caseinilytica</name>
    <dbReference type="NCBI Taxonomy" id="1503961"/>
    <lineage>
        <taxon>Bacteria</taxon>
        <taxon>Bacillati</taxon>
        <taxon>Bacillota</taxon>
        <taxon>Bacilli</taxon>
        <taxon>Bacillales</taxon>
        <taxon>Bacillaceae</taxon>
        <taxon>Evansella</taxon>
    </lineage>
</organism>
<evidence type="ECO:0000256" key="10">
    <source>
        <dbReference type="SAM" id="SignalP"/>
    </source>
</evidence>
<comment type="similarity">
    <text evidence="3 9">Belongs to the peptidase S8 family.</text>
</comment>
<dbReference type="GO" id="GO:0006508">
    <property type="term" value="P:proteolysis"/>
    <property type="evidence" value="ECO:0007669"/>
    <property type="project" value="UniProtKB-KW"/>
</dbReference>
<dbReference type="Proteomes" id="UP000198935">
    <property type="component" value="Unassembled WGS sequence"/>
</dbReference>
<feature type="signal peptide" evidence="10">
    <location>
        <begin position="1"/>
        <end position="23"/>
    </location>
</feature>
<feature type="active site" description="Charge relay system" evidence="9">
    <location>
        <position position="192"/>
    </location>
</feature>
<comment type="subcellular location">
    <subcellularLocation>
        <location evidence="2">Secreted</location>
    </subcellularLocation>
</comment>
<evidence type="ECO:0000259" key="11">
    <source>
        <dbReference type="Pfam" id="PF00082"/>
    </source>
</evidence>
<dbReference type="GO" id="GO:0004252">
    <property type="term" value="F:serine-type endopeptidase activity"/>
    <property type="evidence" value="ECO:0007669"/>
    <property type="project" value="UniProtKB-UniRule"/>
</dbReference>
<evidence type="ECO:0000313" key="12">
    <source>
        <dbReference type="EMBL" id="SDY28654.1"/>
    </source>
</evidence>
<dbReference type="InterPro" id="IPR000209">
    <property type="entry name" value="Peptidase_S8/S53_dom"/>
</dbReference>
<keyword evidence="10" id="KW-0732">Signal</keyword>
<keyword evidence="7 9" id="KW-0720">Serine protease</keyword>
<dbReference type="GO" id="GO:0005576">
    <property type="term" value="C:extracellular region"/>
    <property type="evidence" value="ECO:0007669"/>
    <property type="project" value="UniProtKB-SubCell"/>
</dbReference>
<keyword evidence="6 9" id="KW-0378">Hydrolase</keyword>
<keyword evidence="5 9" id="KW-0645">Protease</keyword>
<dbReference type="OrthoDB" id="9798386at2"/>
<sequence>MKKFLCLSVLMLVLSVFSGNVLANDEVKKEDYVDGQLIVSVDASFDSKGKPMLQALTSTSKLLNAELKKNGFEVADSLLEVKGNDSVDIFSDSFKEEAAKNTGFVYLVEYSTDAYASIDDAKKALEKQLTDIGLKVKYVSENFTVELSAEAAEEVIQPAMHANQRWHYEMIRAPQAWNITTGSRNVRMAVLDTGIDSSHPNLANLVNTSLGRSFVGGTPADVHGHGTHVAGTIASYGSVSGVMQNATLISVKVLDNSGSGTIYGIQQGILYAASINADVINMSLGGGSYNQGMNDAIQTAVNSGTVVVAASGNNGASSISYPAAYSGAIAVGSVTSSRTRSSFSNYGSGLELMAPGSNIYSTYPNSRYATLSGTSMATPHVAGVAGLIRSVNPNLSAAQVRTILRNTAQYAGSSTQYGYGIVDAYAAVLSAR</sequence>
<reference evidence="13" key="1">
    <citation type="submission" date="2016-10" db="EMBL/GenBank/DDBJ databases">
        <authorList>
            <person name="Varghese N."/>
            <person name="Submissions S."/>
        </authorList>
    </citation>
    <scope>NUCLEOTIDE SEQUENCE [LARGE SCALE GENOMIC DNA]</scope>
    <source>
        <strain evidence="13">SP</strain>
    </source>
</reference>
<evidence type="ECO:0000256" key="4">
    <source>
        <dbReference type="ARBA" id="ARBA00022525"/>
    </source>
</evidence>
<evidence type="ECO:0000256" key="5">
    <source>
        <dbReference type="ARBA" id="ARBA00022670"/>
    </source>
</evidence>
<dbReference type="Pfam" id="PF00082">
    <property type="entry name" value="Peptidase_S8"/>
    <property type="match status" value="1"/>
</dbReference>
<dbReference type="InterPro" id="IPR036852">
    <property type="entry name" value="Peptidase_S8/S53_dom_sf"/>
</dbReference>
<feature type="domain" description="Peptidase S8/S53" evidence="11">
    <location>
        <begin position="184"/>
        <end position="420"/>
    </location>
</feature>
<evidence type="ECO:0000313" key="13">
    <source>
        <dbReference type="Proteomes" id="UP000198935"/>
    </source>
</evidence>
<evidence type="ECO:0000256" key="6">
    <source>
        <dbReference type="ARBA" id="ARBA00022801"/>
    </source>
</evidence>
<name>A0A1H3IP98_9BACI</name>
<dbReference type="SUPFAM" id="SSF52743">
    <property type="entry name" value="Subtilisin-like"/>
    <property type="match status" value="1"/>
</dbReference>
<comment type="cofactor">
    <cofactor evidence="1">
        <name>Ca(2+)</name>
        <dbReference type="ChEBI" id="CHEBI:29108"/>
    </cofactor>
</comment>
<evidence type="ECO:0000256" key="7">
    <source>
        <dbReference type="ARBA" id="ARBA00022825"/>
    </source>
</evidence>
<dbReference type="PRINTS" id="PR00723">
    <property type="entry name" value="SUBTILISIN"/>
</dbReference>
<evidence type="ECO:0000256" key="3">
    <source>
        <dbReference type="ARBA" id="ARBA00011073"/>
    </source>
</evidence>
<dbReference type="PROSITE" id="PS51892">
    <property type="entry name" value="SUBTILASE"/>
    <property type="match status" value="1"/>
</dbReference>